<proteinExistence type="predicted"/>
<reference evidence="4" key="1">
    <citation type="journal article" date="2023" name="G3 (Bethesda)">
        <title>Whole genome assembly and annotation of the endangered Caribbean coral Acropora cervicornis.</title>
        <authorList>
            <person name="Selwyn J.D."/>
            <person name="Vollmer S.V."/>
        </authorList>
    </citation>
    <scope>NUCLEOTIDE SEQUENCE</scope>
    <source>
        <strain evidence="4">K2</strain>
    </source>
</reference>
<feature type="coiled-coil region" evidence="1">
    <location>
        <begin position="94"/>
        <end position="121"/>
    </location>
</feature>
<dbReference type="EMBL" id="JARQWQ010000100">
    <property type="protein sequence ID" value="KAK2551235.1"/>
    <property type="molecule type" value="Genomic_DNA"/>
</dbReference>
<comment type="caution">
    <text evidence="4">The sequence shown here is derived from an EMBL/GenBank/DDBJ whole genome shotgun (WGS) entry which is preliminary data.</text>
</comment>
<evidence type="ECO:0000256" key="1">
    <source>
        <dbReference type="SAM" id="Coils"/>
    </source>
</evidence>
<name>A0AAD9PY56_ACRCE</name>
<keyword evidence="5" id="KW-1185">Reference proteome</keyword>
<keyword evidence="1" id="KW-0175">Coiled coil</keyword>
<feature type="transmembrane region" description="Helical" evidence="3">
    <location>
        <begin position="269"/>
        <end position="289"/>
    </location>
</feature>
<evidence type="ECO:0000313" key="5">
    <source>
        <dbReference type="Proteomes" id="UP001249851"/>
    </source>
</evidence>
<dbReference type="AlphaFoldDB" id="A0AAD9PY56"/>
<evidence type="ECO:0000256" key="2">
    <source>
        <dbReference type="SAM" id="MobiDB-lite"/>
    </source>
</evidence>
<dbReference type="Proteomes" id="UP001249851">
    <property type="component" value="Unassembled WGS sequence"/>
</dbReference>
<sequence>MSDDERKYLINTSSCDLDMAANPRTPLLGDQPLSYINREQDHHQPNGVNSAASQFTAFADELGDSVANASSRGSLEVANKDNSSGRRGFNAPVITISREQLDELRSALENATDLLREVNMNSVELDTRSRQSRHYKIPKCITNNLLLLTVVWQVLNIAAVSIAEAFESQSRGKEEKEDKNIFLLSVIIIAFFQTLNLILVSFTTVKLTKQIMHQTVTKSFLAQSFFSTTLLYAGLYTLAYKFNHNSFDLHHPSTTQSALSTPLVFSKMIYFSISTATLCGIAAIVPGLWPAQLIASIQMIMSYLYFASVLYLAVHPYKGDIKWRIISRSSNSTRDYGSRSQRVV</sequence>
<keyword evidence="3" id="KW-1133">Transmembrane helix</keyword>
<evidence type="ECO:0000256" key="3">
    <source>
        <dbReference type="SAM" id="Phobius"/>
    </source>
</evidence>
<feature type="transmembrane region" description="Helical" evidence="3">
    <location>
        <begin position="145"/>
        <end position="166"/>
    </location>
</feature>
<keyword evidence="3" id="KW-0812">Transmembrane</keyword>
<gene>
    <name evidence="4" type="ORF">P5673_028000</name>
</gene>
<organism evidence="4 5">
    <name type="scientific">Acropora cervicornis</name>
    <name type="common">Staghorn coral</name>
    <dbReference type="NCBI Taxonomy" id="6130"/>
    <lineage>
        <taxon>Eukaryota</taxon>
        <taxon>Metazoa</taxon>
        <taxon>Cnidaria</taxon>
        <taxon>Anthozoa</taxon>
        <taxon>Hexacorallia</taxon>
        <taxon>Scleractinia</taxon>
        <taxon>Astrocoeniina</taxon>
        <taxon>Acroporidae</taxon>
        <taxon>Acropora</taxon>
    </lineage>
</organism>
<feature type="region of interest" description="Disordered" evidence="2">
    <location>
        <begin position="69"/>
        <end position="89"/>
    </location>
</feature>
<feature type="transmembrane region" description="Helical" evidence="3">
    <location>
        <begin position="220"/>
        <end position="239"/>
    </location>
</feature>
<protein>
    <submittedName>
        <fullName evidence="4">Uncharacterized protein</fullName>
    </submittedName>
</protein>
<reference evidence="4" key="2">
    <citation type="journal article" date="2023" name="Science">
        <title>Genomic signatures of disease resistance in endangered staghorn corals.</title>
        <authorList>
            <person name="Vollmer S.V."/>
            <person name="Selwyn J.D."/>
            <person name="Despard B.A."/>
            <person name="Roesel C.L."/>
        </authorList>
    </citation>
    <scope>NUCLEOTIDE SEQUENCE</scope>
    <source>
        <strain evidence="4">K2</strain>
    </source>
</reference>
<accession>A0AAD9PY56</accession>
<feature type="transmembrane region" description="Helical" evidence="3">
    <location>
        <begin position="295"/>
        <end position="314"/>
    </location>
</feature>
<feature type="transmembrane region" description="Helical" evidence="3">
    <location>
        <begin position="181"/>
        <end position="200"/>
    </location>
</feature>
<evidence type="ECO:0000313" key="4">
    <source>
        <dbReference type="EMBL" id="KAK2551235.1"/>
    </source>
</evidence>
<keyword evidence="3" id="KW-0472">Membrane</keyword>